<dbReference type="HOGENOM" id="CLU_133119_0_0_6"/>
<keyword evidence="3" id="KW-1185">Reference proteome</keyword>
<feature type="signal peptide" evidence="1">
    <location>
        <begin position="1"/>
        <end position="24"/>
    </location>
</feature>
<dbReference type="Proteomes" id="UP000008632">
    <property type="component" value="Chromosome"/>
</dbReference>
<dbReference type="AlphaFoldDB" id="E6WSU4"/>
<dbReference type="KEGG" id="psu:Psesu_1534"/>
<proteinExistence type="predicted"/>
<gene>
    <name evidence="2" type="ordered locus">Psesu_1534</name>
</gene>
<dbReference type="STRING" id="743721.Psesu_1534"/>
<dbReference type="OrthoDB" id="6238810at2"/>
<protein>
    <recommendedName>
        <fullName evidence="4">Secreted protein</fullName>
    </recommendedName>
</protein>
<dbReference type="EMBL" id="CP002446">
    <property type="protein sequence ID" value="ADV27381.1"/>
    <property type="molecule type" value="Genomic_DNA"/>
</dbReference>
<reference evidence="2 3" key="1">
    <citation type="submission" date="2011-01" db="EMBL/GenBank/DDBJ databases">
        <title>Complete sequence of Pseudoxanthomonas suwonensis 11-1.</title>
        <authorList>
            <consortium name="US DOE Joint Genome Institute"/>
            <person name="Lucas S."/>
            <person name="Copeland A."/>
            <person name="Lapidus A."/>
            <person name="Cheng J.-F."/>
            <person name="Goodwin L."/>
            <person name="Pitluck S."/>
            <person name="Teshima H."/>
            <person name="Detter J.C."/>
            <person name="Han C."/>
            <person name="Tapia R."/>
            <person name="Land M."/>
            <person name="Hauser L."/>
            <person name="Kyrpides N."/>
            <person name="Ivanova N."/>
            <person name="Ovchinnikova G."/>
            <person name="Siebers A.K."/>
            <person name="Allgaier M."/>
            <person name="Thelen M.P."/>
            <person name="Hugenholtz P."/>
            <person name="Gladden J."/>
            <person name="Woyke T."/>
        </authorList>
    </citation>
    <scope>NUCLEOTIDE SEQUENCE [LARGE SCALE GENOMIC DNA]</scope>
    <source>
        <strain evidence="3">11-1</strain>
    </source>
</reference>
<dbReference type="RefSeq" id="WP_013535209.1">
    <property type="nucleotide sequence ID" value="NC_014924.1"/>
</dbReference>
<accession>E6WSU4</accession>
<evidence type="ECO:0000313" key="3">
    <source>
        <dbReference type="Proteomes" id="UP000008632"/>
    </source>
</evidence>
<evidence type="ECO:0000313" key="2">
    <source>
        <dbReference type="EMBL" id="ADV27381.1"/>
    </source>
</evidence>
<feature type="chain" id="PRO_5003215033" description="Secreted protein" evidence="1">
    <location>
        <begin position="25"/>
        <end position="167"/>
    </location>
</feature>
<evidence type="ECO:0008006" key="4">
    <source>
        <dbReference type="Google" id="ProtNLM"/>
    </source>
</evidence>
<organism evidence="2 3">
    <name type="scientific">Pseudoxanthomonas suwonensis (strain 11-1)</name>
    <dbReference type="NCBI Taxonomy" id="743721"/>
    <lineage>
        <taxon>Bacteria</taxon>
        <taxon>Pseudomonadati</taxon>
        <taxon>Pseudomonadota</taxon>
        <taxon>Gammaproteobacteria</taxon>
        <taxon>Lysobacterales</taxon>
        <taxon>Lysobacteraceae</taxon>
        <taxon>Pseudoxanthomonas</taxon>
    </lineage>
</organism>
<name>E6WSU4_PSEUU</name>
<dbReference type="eggNOG" id="ENOG5033B6D">
    <property type="taxonomic scope" value="Bacteria"/>
</dbReference>
<sequence length="167" mass="18062">MNLFPCIAAILMALALPFAASAQAPDADARTADADVAALLDSIEYRYELDEDGDYRLVLEMPDSARTQLVFVRSPVEEYGNVRVREVWSPAWRGDGEFPAAVANRLLQATSDLKLGAWERQGPFAVLVIKLPADATAKVLEDAIIFAAMAADAMELELSGAEAGDEF</sequence>
<keyword evidence="1" id="KW-0732">Signal</keyword>
<evidence type="ECO:0000256" key="1">
    <source>
        <dbReference type="SAM" id="SignalP"/>
    </source>
</evidence>